<comment type="similarity">
    <text evidence="1">Belongs to the oxygen-dependent FAD-linked oxidoreductase family.</text>
</comment>
<evidence type="ECO:0000313" key="7">
    <source>
        <dbReference type="EMBL" id="PYI04791.1"/>
    </source>
</evidence>
<dbReference type="InterPro" id="IPR016169">
    <property type="entry name" value="FAD-bd_PCMH_sub2"/>
</dbReference>
<evidence type="ECO:0000256" key="2">
    <source>
        <dbReference type="ARBA" id="ARBA00022630"/>
    </source>
</evidence>
<dbReference type="GO" id="GO:0016491">
    <property type="term" value="F:oxidoreductase activity"/>
    <property type="evidence" value="ECO:0007669"/>
    <property type="project" value="UniProtKB-KW"/>
</dbReference>
<dbReference type="SUPFAM" id="SSF56176">
    <property type="entry name" value="FAD-binding/transporter-associated domain-like"/>
    <property type="match status" value="1"/>
</dbReference>
<organism evidence="7 8">
    <name type="scientific">Aspergillus sclerotiicarbonarius (strain CBS 121057 / IBT 28362)</name>
    <dbReference type="NCBI Taxonomy" id="1448318"/>
    <lineage>
        <taxon>Eukaryota</taxon>
        <taxon>Fungi</taxon>
        <taxon>Dikarya</taxon>
        <taxon>Ascomycota</taxon>
        <taxon>Pezizomycotina</taxon>
        <taxon>Eurotiomycetes</taxon>
        <taxon>Eurotiomycetidae</taxon>
        <taxon>Eurotiales</taxon>
        <taxon>Aspergillaceae</taxon>
        <taxon>Aspergillus</taxon>
        <taxon>Aspergillus subgen. Circumdati</taxon>
    </lineage>
</organism>
<protein>
    <submittedName>
        <fullName evidence="7">Glucooligosaccharide oxidase</fullName>
    </submittedName>
</protein>
<keyword evidence="3" id="KW-0274">FAD</keyword>
<sequence>MLSTMGFFVRVLASFLLLGLSTASNLRQCLLTAVQNDPTLVAVDGDLLYQALAVKVYNLNWPVTPAAVTFPKSTQQVASIVSCAATLGYKVQAKSGGHSYGNYGLGGTNGAININLENMKSFSMDYTNYQATVGSGMLNGELDEYLHNAGGRAIAHGTSPQIGVGGHATIGGLGPTARQYGMELDHVLEAEVVLANGTVVRASATQNSDLLFAIKGAGASFGIVTQFIFRTEAEPGSAVQYTYTFGLGSTESRANLFKKWQSFISQPNLSRKFASICTILEGSMVISGTFFGTKAEYDALGLGDQFPGQTNSTVIVFTDWLGLTAHWAEQSILDLTGGIPADFYARCLSFTDKTPIPSTGVDQLFEYLDTADKEALIWFVIFDLEGGAINDVPMDATGYAHRDTLFWLQSYAVTLGSVSQTTYDFLDGVNDVIRKNTPGLGIGVYPGYVDPRLQNARQAYWGSNLPRLERIKAAYDPTDVFHNPQGVLPVAA</sequence>
<dbReference type="GO" id="GO:0071949">
    <property type="term" value="F:FAD binding"/>
    <property type="evidence" value="ECO:0007669"/>
    <property type="project" value="InterPro"/>
</dbReference>
<dbReference type="PANTHER" id="PTHR42973:SF17">
    <property type="entry name" value="OXIDASE, PUTATIVE (AFU_ORTHOLOGUE AFUA_6G14340)-RELATED"/>
    <property type="match status" value="1"/>
</dbReference>
<dbReference type="OrthoDB" id="407275at2759"/>
<dbReference type="Proteomes" id="UP000248423">
    <property type="component" value="Unassembled WGS sequence"/>
</dbReference>
<dbReference type="Pfam" id="PF08031">
    <property type="entry name" value="BBE"/>
    <property type="match status" value="1"/>
</dbReference>
<evidence type="ECO:0000256" key="4">
    <source>
        <dbReference type="ARBA" id="ARBA00023002"/>
    </source>
</evidence>
<dbReference type="InterPro" id="IPR006094">
    <property type="entry name" value="Oxid_FAD_bind_N"/>
</dbReference>
<evidence type="ECO:0000259" key="6">
    <source>
        <dbReference type="PROSITE" id="PS51387"/>
    </source>
</evidence>
<dbReference type="Gene3D" id="3.30.465.10">
    <property type="match status" value="1"/>
</dbReference>
<evidence type="ECO:0000256" key="3">
    <source>
        <dbReference type="ARBA" id="ARBA00022827"/>
    </source>
</evidence>
<evidence type="ECO:0000256" key="1">
    <source>
        <dbReference type="ARBA" id="ARBA00005466"/>
    </source>
</evidence>
<accession>A0A319E485</accession>
<dbReference type="Pfam" id="PF01565">
    <property type="entry name" value="FAD_binding_4"/>
    <property type="match status" value="1"/>
</dbReference>
<dbReference type="EMBL" id="KZ826365">
    <property type="protein sequence ID" value="PYI04791.1"/>
    <property type="molecule type" value="Genomic_DNA"/>
</dbReference>
<gene>
    <name evidence="7" type="ORF">BO78DRAFT_398732</name>
</gene>
<keyword evidence="2" id="KW-0285">Flavoprotein</keyword>
<keyword evidence="5" id="KW-0732">Signal</keyword>
<dbReference type="PANTHER" id="PTHR42973">
    <property type="entry name" value="BINDING OXIDOREDUCTASE, PUTATIVE (AFU_ORTHOLOGUE AFUA_1G17690)-RELATED"/>
    <property type="match status" value="1"/>
</dbReference>
<dbReference type="InterPro" id="IPR050416">
    <property type="entry name" value="FAD-linked_Oxidoreductase"/>
</dbReference>
<dbReference type="InterPro" id="IPR016166">
    <property type="entry name" value="FAD-bd_PCMH"/>
</dbReference>
<proteinExistence type="inferred from homology"/>
<dbReference type="STRING" id="1448318.A0A319E485"/>
<dbReference type="AlphaFoldDB" id="A0A319E485"/>
<feature type="domain" description="FAD-binding PCMH-type" evidence="6">
    <location>
        <begin position="61"/>
        <end position="234"/>
    </location>
</feature>
<dbReference type="VEuPathDB" id="FungiDB:BO78DRAFT_398732"/>
<keyword evidence="8" id="KW-1185">Reference proteome</keyword>
<keyword evidence="4" id="KW-0560">Oxidoreductase</keyword>
<reference evidence="7 8" key="1">
    <citation type="submission" date="2018-02" db="EMBL/GenBank/DDBJ databases">
        <title>The genomes of Aspergillus section Nigri reveals drivers in fungal speciation.</title>
        <authorList>
            <consortium name="DOE Joint Genome Institute"/>
            <person name="Vesth T.C."/>
            <person name="Nybo J."/>
            <person name="Theobald S."/>
            <person name="Brandl J."/>
            <person name="Frisvad J.C."/>
            <person name="Nielsen K.F."/>
            <person name="Lyhne E.K."/>
            <person name="Kogle M.E."/>
            <person name="Kuo A."/>
            <person name="Riley R."/>
            <person name="Clum A."/>
            <person name="Nolan M."/>
            <person name="Lipzen A."/>
            <person name="Salamov A."/>
            <person name="Henrissat B."/>
            <person name="Wiebenga A."/>
            <person name="De vries R.P."/>
            <person name="Grigoriev I.V."/>
            <person name="Mortensen U.H."/>
            <person name="Andersen M.R."/>
            <person name="Baker S.E."/>
        </authorList>
    </citation>
    <scope>NUCLEOTIDE SEQUENCE [LARGE SCALE GENOMIC DNA]</scope>
    <source>
        <strain evidence="7 8">CBS 121057</strain>
    </source>
</reference>
<dbReference type="Gene3D" id="3.40.462.20">
    <property type="match status" value="1"/>
</dbReference>
<evidence type="ECO:0000256" key="5">
    <source>
        <dbReference type="SAM" id="SignalP"/>
    </source>
</evidence>
<dbReference type="PROSITE" id="PS51387">
    <property type="entry name" value="FAD_PCMH"/>
    <property type="match status" value="1"/>
</dbReference>
<feature type="signal peptide" evidence="5">
    <location>
        <begin position="1"/>
        <end position="23"/>
    </location>
</feature>
<dbReference type="InterPro" id="IPR036318">
    <property type="entry name" value="FAD-bd_PCMH-like_sf"/>
</dbReference>
<name>A0A319E485_ASPSB</name>
<feature type="chain" id="PRO_5016346437" evidence="5">
    <location>
        <begin position="24"/>
        <end position="492"/>
    </location>
</feature>
<evidence type="ECO:0000313" key="8">
    <source>
        <dbReference type="Proteomes" id="UP000248423"/>
    </source>
</evidence>
<dbReference type="InterPro" id="IPR012951">
    <property type="entry name" value="BBE"/>
</dbReference>